<dbReference type="Proteomes" id="UP000799754">
    <property type="component" value="Unassembled WGS sequence"/>
</dbReference>
<evidence type="ECO:0000313" key="1">
    <source>
        <dbReference type="EMBL" id="KAF2621392.1"/>
    </source>
</evidence>
<sequence length="104" mass="11628">MRELLIYVFLLEERTKRVDVMLATMVGCGRSLVTRGVVTQRIGHGMFEADGAICKKSIFDTILDQHVVAISYICCNAIQRVDADMCKSSVRDQSQAFAMRVAPQ</sequence>
<reference evidence="1" key="1">
    <citation type="journal article" date="2020" name="Stud. Mycol.">
        <title>101 Dothideomycetes genomes: a test case for predicting lifestyles and emergence of pathogens.</title>
        <authorList>
            <person name="Haridas S."/>
            <person name="Albert R."/>
            <person name="Binder M."/>
            <person name="Bloem J."/>
            <person name="Labutti K."/>
            <person name="Salamov A."/>
            <person name="Andreopoulos B."/>
            <person name="Baker S."/>
            <person name="Barry K."/>
            <person name="Bills G."/>
            <person name="Bluhm B."/>
            <person name="Cannon C."/>
            <person name="Castanera R."/>
            <person name="Culley D."/>
            <person name="Daum C."/>
            <person name="Ezra D."/>
            <person name="Gonzalez J."/>
            <person name="Henrissat B."/>
            <person name="Kuo A."/>
            <person name="Liang C."/>
            <person name="Lipzen A."/>
            <person name="Lutzoni F."/>
            <person name="Magnuson J."/>
            <person name="Mondo S."/>
            <person name="Nolan M."/>
            <person name="Ohm R."/>
            <person name="Pangilinan J."/>
            <person name="Park H.-J."/>
            <person name="Ramirez L."/>
            <person name="Alfaro M."/>
            <person name="Sun H."/>
            <person name="Tritt A."/>
            <person name="Yoshinaga Y."/>
            <person name="Zwiers L.-H."/>
            <person name="Turgeon B."/>
            <person name="Goodwin S."/>
            <person name="Spatafora J."/>
            <person name="Crous P."/>
            <person name="Grigoriev I."/>
        </authorList>
    </citation>
    <scope>NUCLEOTIDE SEQUENCE</scope>
    <source>
        <strain evidence="1">CBS 525.71</strain>
    </source>
</reference>
<name>A0ACB6RI73_9PLEO</name>
<keyword evidence="2" id="KW-1185">Reference proteome</keyword>
<dbReference type="EMBL" id="MU006756">
    <property type="protein sequence ID" value="KAF2621392.1"/>
    <property type="molecule type" value="Genomic_DNA"/>
</dbReference>
<comment type="caution">
    <text evidence="1">The sequence shown here is derived from an EMBL/GenBank/DDBJ whole genome shotgun (WGS) entry which is preliminary data.</text>
</comment>
<protein>
    <submittedName>
        <fullName evidence="1">Uncharacterized protein</fullName>
    </submittedName>
</protein>
<gene>
    <name evidence="1" type="ORF">BU25DRAFT_239150</name>
</gene>
<accession>A0ACB6RI73</accession>
<proteinExistence type="predicted"/>
<organism evidence="1 2">
    <name type="scientific">Macroventuria anomochaeta</name>
    <dbReference type="NCBI Taxonomy" id="301207"/>
    <lineage>
        <taxon>Eukaryota</taxon>
        <taxon>Fungi</taxon>
        <taxon>Dikarya</taxon>
        <taxon>Ascomycota</taxon>
        <taxon>Pezizomycotina</taxon>
        <taxon>Dothideomycetes</taxon>
        <taxon>Pleosporomycetidae</taxon>
        <taxon>Pleosporales</taxon>
        <taxon>Pleosporineae</taxon>
        <taxon>Didymellaceae</taxon>
        <taxon>Macroventuria</taxon>
    </lineage>
</organism>
<evidence type="ECO:0000313" key="2">
    <source>
        <dbReference type="Proteomes" id="UP000799754"/>
    </source>
</evidence>